<protein>
    <submittedName>
        <fullName evidence="1">Sigma-70, region 4</fullName>
    </submittedName>
</protein>
<comment type="caution">
    <text evidence="1">The sequence shown here is derived from an EMBL/GenBank/DDBJ whole genome shotgun (WGS) entry which is preliminary data.</text>
</comment>
<organism evidence="1 2">
    <name type="scientific">Methanobrevibacter cuticularis</name>
    <dbReference type="NCBI Taxonomy" id="47311"/>
    <lineage>
        <taxon>Archaea</taxon>
        <taxon>Methanobacteriati</taxon>
        <taxon>Methanobacteriota</taxon>
        <taxon>Methanomada group</taxon>
        <taxon>Methanobacteria</taxon>
        <taxon>Methanobacteriales</taxon>
        <taxon>Methanobacteriaceae</taxon>
        <taxon>Methanobrevibacter</taxon>
    </lineage>
</organism>
<accession>A0A166CWU0</accession>
<dbReference type="Proteomes" id="UP000077275">
    <property type="component" value="Unassembled WGS sequence"/>
</dbReference>
<dbReference type="InterPro" id="IPR009057">
    <property type="entry name" value="Homeodomain-like_sf"/>
</dbReference>
<dbReference type="AlphaFoldDB" id="A0A166CWU0"/>
<sequence>MFIYIIMKFNLKEEDEVYVNNLLKESKEMFRLVMLLLLNNTDLTQKKIAEILDITPKTVNKIKKRYLEEGLESALNDKPRPGQPKKYDDEKEAEIIALACTNPPKGKKRWTVRLIAEKLKENPGFETITRETVRITLKKAQQNHGLKKCGA</sequence>
<proteinExistence type="predicted"/>
<evidence type="ECO:0000313" key="1">
    <source>
        <dbReference type="EMBL" id="KZX17327.1"/>
    </source>
</evidence>
<keyword evidence="2" id="KW-1185">Reference proteome</keyword>
<dbReference type="EMBL" id="LWMW01000047">
    <property type="protein sequence ID" value="KZX17327.1"/>
    <property type="molecule type" value="Genomic_DNA"/>
</dbReference>
<dbReference type="SUPFAM" id="SSF46689">
    <property type="entry name" value="Homeodomain-like"/>
    <property type="match status" value="1"/>
</dbReference>
<gene>
    <name evidence="1" type="ORF">MBCUT_02800</name>
</gene>
<name>A0A166CWU0_9EURY</name>
<dbReference type="STRING" id="47311.MBCUT_02800"/>
<dbReference type="PATRIC" id="fig|47311.3.peg.305"/>
<dbReference type="Pfam" id="PF13565">
    <property type="entry name" value="HTH_32"/>
    <property type="match status" value="1"/>
</dbReference>
<reference evidence="1 2" key="1">
    <citation type="submission" date="2016-04" db="EMBL/GenBank/DDBJ databases">
        <title>Genome sequence of Methanobrevibacter cuticularis DSM 11139.</title>
        <authorList>
            <person name="Poehlein A."/>
            <person name="Seedorf H."/>
            <person name="Daniel R."/>
        </authorList>
    </citation>
    <scope>NUCLEOTIDE SEQUENCE [LARGE SCALE GENOMIC DNA]</scope>
    <source>
        <strain evidence="1 2">DSM 11139</strain>
    </source>
</reference>
<evidence type="ECO:0000313" key="2">
    <source>
        <dbReference type="Proteomes" id="UP000077275"/>
    </source>
</evidence>